<keyword evidence="3" id="KW-1185">Reference proteome</keyword>
<keyword evidence="1" id="KW-0732">Signal</keyword>
<comment type="caution">
    <text evidence="2">The sequence shown here is derived from an EMBL/GenBank/DDBJ whole genome shotgun (WGS) entry which is preliminary data.</text>
</comment>
<evidence type="ECO:0000256" key="1">
    <source>
        <dbReference type="SAM" id="SignalP"/>
    </source>
</evidence>
<dbReference type="EMBL" id="JWZT01003130">
    <property type="protein sequence ID" value="KII67590.1"/>
    <property type="molecule type" value="Genomic_DNA"/>
</dbReference>
<accession>A0A0C2MTU3</accession>
<reference evidence="2 3" key="1">
    <citation type="journal article" date="2014" name="Genome Biol. Evol.">
        <title>The genome of the myxosporean Thelohanellus kitauei shows adaptations to nutrient acquisition within its fish host.</title>
        <authorList>
            <person name="Yang Y."/>
            <person name="Xiong J."/>
            <person name="Zhou Z."/>
            <person name="Huo F."/>
            <person name="Miao W."/>
            <person name="Ran C."/>
            <person name="Liu Y."/>
            <person name="Zhang J."/>
            <person name="Feng J."/>
            <person name="Wang M."/>
            <person name="Wang M."/>
            <person name="Wang L."/>
            <person name="Yao B."/>
        </authorList>
    </citation>
    <scope>NUCLEOTIDE SEQUENCE [LARGE SCALE GENOMIC DNA]</scope>
    <source>
        <strain evidence="2">Wuqing</strain>
    </source>
</reference>
<evidence type="ECO:0000313" key="3">
    <source>
        <dbReference type="Proteomes" id="UP000031668"/>
    </source>
</evidence>
<dbReference type="AlphaFoldDB" id="A0A0C2MTU3"/>
<feature type="signal peptide" evidence="1">
    <location>
        <begin position="1"/>
        <end position="19"/>
    </location>
</feature>
<evidence type="ECO:0000313" key="2">
    <source>
        <dbReference type="EMBL" id="KII67590.1"/>
    </source>
</evidence>
<organism evidence="2 3">
    <name type="scientific">Thelohanellus kitauei</name>
    <name type="common">Myxosporean</name>
    <dbReference type="NCBI Taxonomy" id="669202"/>
    <lineage>
        <taxon>Eukaryota</taxon>
        <taxon>Metazoa</taxon>
        <taxon>Cnidaria</taxon>
        <taxon>Myxozoa</taxon>
        <taxon>Myxosporea</taxon>
        <taxon>Bivalvulida</taxon>
        <taxon>Platysporina</taxon>
        <taxon>Myxobolidae</taxon>
        <taxon>Thelohanellus</taxon>
    </lineage>
</organism>
<protein>
    <submittedName>
        <fullName evidence="2">Uncharacterized protein</fullName>
    </submittedName>
</protein>
<name>A0A0C2MTU3_THEKT</name>
<feature type="chain" id="PRO_5002168959" evidence="1">
    <location>
        <begin position="20"/>
        <end position="163"/>
    </location>
</feature>
<gene>
    <name evidence="2" type="ORF">RF11_14324</name>
</gene>
<dbReference type="Proteomes" id="UP000031668">
    <property type="component" value="Unassembled WGS sequence"/>
</dbReference>
<proteinExistence type="predicted"/>
<sequence>MKLCEILSLYLIFICPIICLHNEHNGWRTCYQVMNLRKYTTVNFKFQNAFFIRPNYMYMKVNIKHMDSMNWSNFYTKKIGYHLKRLPNKCGTTLPISNDFHLEEVLEFKVYFSVHENETYFSHFHFWLHKEQKGNELLIYDLDYIMIMEVRIRKDRLVIVHHL</sequence>